<dbReference type="PANTHER" id="PTHR24220">
    <property type="entry name" value="IMPORT ATP-BINDING PROTEIN"/>
    <property type="match status" value="1"/>
</dbReference>
<dbReference type="InterPro" id="IPR015854">
    <property type="entry name" value="ABC_transpr_LolD-like"/>
</dbReference>
<name>A0ABY5P6Z5_9LACT</name>
<evidence type="ECO:0000256" key="2">
    <source>
        <dbReference type="ARBA" id="ARBA00022840"/>
    </source>
</evidence>
<dbReference type="InterPro" id="IPR027417">
    <property type="entry name" value="P-loop_NTPase"/>
</dbReference>
<dbReference type="PROSITE" id="PS00211">
    <property type="entry name" value="ABC_TRANSPORTER_1"/>
    <property type="match status" value="1"/>
</dbReference>
<accession>A0ABY5P6Z5</accession>
<dbReference type="RefSeq" id="WP_313793947.1">
    <property type="nucleotide sequence ID" value="NZ_CP102453.1"/>
</dbReference>
<dbReference type="SUPFAM" id="SSF52540">
    <property type="entry name" value="P-loop containing nucleoside triphosphate hydrolases"/>
    <property type="match status" value="1"/>
</dbReference>
<dbReference type="SMART" id="SM00382">
    <property type="entry name" value="AAA"/>
    <property type="match status" value="1"/>
</dbReference>
<dbReference type="Proteomes" id="UP001315967">
    <property type="component" value="Chromosome"/>
</dbReference>
<feature type="domain" description="ABC transporter" evidence="3">
    <location>
        <begin position="7"/>
        <end position="254"/>
    </location>
</feature>
<evidence type="ECO:0000259" key="3">
    <source>
        <dbReference type="PROSITE" id="PS50893"/>
    </source>
</evidence>
<dbReference type="InterPro" id="IPR017871">
    <property type="entry name" value="ABC_transporter-like_CS"/>
</dbReference>
<evidence type="ECO:0000256" key="1">
    <source>
        <dbReference type="ARBA" id="ARBA00022741"/>
    </source>
</evidence>
<gene>
    <name evidence="4" type="ORF">NRE15_01995</name>
</gene>
<sequence length="267" mass="29964">MNQSAQVELIHVSKQFLRQTGEQVAGLNNLTLSIHPGEVIGIIGTNGAGKSTLFNCLTGQIPIDSGDILIDGQSIYSMSAQSLARQIGRVFQDPRMGSAPRMSVFENLMLANKRGEKRGLGRSLTTNNRKYLIEKLKPFRLDLEHRLDVPIENLSGGQRQAVSLVMATLLQPKLLLLDEHTASLDPRTAKEVMKMTQHLIQENNLTTIMITHHLQDAIEFCDRIVVMHQGRIVNIYTSEQIETLSTTDLYQYLVDLVEREVLENYTV</sequence>
<organism evidence="4 5">
    <name type="scientific">Fundicoccus culcitae</name>
    <dbReference type="NCBI Taxonomy" id="2969821"/>
    <lineage>
        <taxon>Bacteria</taxon>
        <taxon>Bacillati</taxon>
        <taxon>Bacillota</taxon>
        <taxon>Bacilli</taxon>
        <taxon>Lactobacillales</taxon>
        <taxon>Aerococcaceae</taxon>
        <taxon>Fundicoccus</taxon>
    </lineage>
</organism>
<keyword evidence="2 4" id="KW-0067">ATP-binding</keyword>
<keyword evidence="5" id="KW-1185">Reference proteome</keyword>
<dbReference type="GO" id="GO:0005524">
    <property type="term" value="F:ATP binding"/>
    <property type="evidence" value="ECO:0007669"/>
    <property type="project" value="UniProtKB-KW"/>
</dbReference>
<protein>
    <submittedName>
        <fullName evidence="4">ATP-binding cassette domain-containing protein</fullName>
    </submittedName>
</protein>
<dbReference type="Pfam" id="PF00005">
    <property type="entry name" value="ABC_tran"/>
    <property type="match status" value="1"/>
</dbReference>
<reference evidence="4 5" key="1">
    <citation type="submission" date="2022-08" db="EMBL/GenBank/DDBJ databases">
        <title>Aerococcaceae sp. nov isolated from spoiled eye mask.</title>
        <authorList>
            <person name="Zhou G."/>
            <person name="Xie X.-B."/>
            <person name="Shi Q.-S."/>
            <person name="Wang Y.-S."/>
            <person name="Wen X."/>
            <person name="Peng H."/>
            <person name="Yang X.-J."/>
            <person name="Tao H.-B."/>
            <person name="Huang X.-M."/>
        </authorList>
    </citation>
    <scope>NUCLEOTIDE SEQUENCE [LARGE SCALE GENOMIC DNA]</scope>
    <source>
        <strain evidence="5">DM20194951</strain>
    </source>
</reference>
<dbReference type="Gene3D" id="3.40.50.300">
    <property type="entry name" value="P-loop containing nucleotide triphosphate hydrolases"/>
    <property type="match status" value="1"/>
</dbReference>
<dbReference type="InterPro" id="IPR003439">
    <property type="entry name" value="ABC_transporter-like_ATP-bd"/>
</dbReference>
<proteinExistence type="predicted"/>
<dbReference type="PROSITE" id="PS50893">
    <property type="entry name" value="ABC_TRANSPORTER_2"/>
    <property type="match status" value="1"/>
</dbReference>
<dbReference type="InterPro" id="IPR003593">
    <property type="entry name" value="AAA+_ATPase"/>
</dbReference>
<dbReference type="EMBL" id="CP102453">
    <property type="protein sequence ID" value="UUX34444.1"/>
    <property type="molecule type" value="Genomic_DNA"/>
</dbReference>
<keyword evidence="1" id="KW-0547">Nucleotide-binding</keyword>
<dbReference type="PANTHER" id="PTHR24220:SF692">
    <property type="entry name" value="ABC TRANSPORTER DOMAIN-CONTAINING PROTEIN"/>
    <property type="match status" value="1"/>
</dbReference>
<evidence type="ECO:0000313" key="5">
    <source>
        <dbReference type="Proteomes" id="UP001315967"/>
    </source>
</evidence>
<evidence type="ECO:0000313" key="4">
    <source>
        <dbReference type="EMBL" id="UUX34444.1"/>
    </source>
</evidence>